<dbReference type="SUPFAM" id="SSF54373">
    <property type="entry name" value="FAD-linked reductases, C-terminal domain"/>
    <property type="match status" value="1"/>
</dbReference>
<dbReference type="EMBL" id="HBGG01004360">
    <property type="protein sequence ID" value="CAD9199801.1"/>
    <property type="molecule type" value="Transcribed_RNA"/>
</dbReference>
<dbReference type="GO" id="GO:0016491">
    <property type="term" value="F:oxidoreductase activity"/>
    <property type="evidence" value="ECO:0007669"/>
    <property type="project" value="UniProtKB-KW"/>
</dbReference>
<feature type="chain" id="PRO_5031027735" description="Amine oxidase domain-containing protein" evidence="3">
    <location>
        <begin position="20"/>
        <end position="509"/>
    </location>
</feature>
<dbReference type="GO" id="GO:0006338">
    <property type="term" value="P:chromatin remodeling"/>
    <property type="evidence" value="ECO:0007669"/>
    <property type="project" value="TreeGrafter"/>
</dbReference>
<proteinExistence type="inferred from homology"/>
<dbReference type="Gene3D" id="3.90.660.10">
    <property type="match status" value="1"/>
</dbReference>
<dbReference type="GO" id="GO:0050660">
    <property type="term" value="F:flavin adenine dinucleotide binding"/>
    <property type="evidence" value="ECO:0007669"/>
    <property type="project" value="TreeGrafter"/>
</dbReference>
<dbReference type="Pfam" id="PF01593">
    <property type="entry name" value="Amino_oxidase"/>
    <property type="match status" value="1"/>
</dbReference>
<dbReference type="SUPFAM" id="SSF51905">
    <property type="entry name" value="FAD/NAD(P)-binding domain"/>
    <property type="match status" value="1"/>
</dbReference>
<gene>
    <name evidence="5" type="ORF">TCHU04912_LOCUS2034</name>
</gene>
<dbReference type="InterPro" id="IPR050281">
    <property type="entry name" value="Flavin_monoamine_oxidase"/>
</dbReference>
<feature type="signal peptide" evidence="3">
    <location>
        <begin position="1"/>
        <end position="19"/>
    </location>
</feature>
<evidence type="ECO:0000256" key="3">
    <source>
        <dbReference type="SAM" id="SignalP"/>
    </source>
</evidence>
<evidence type="ECO:0000313" key="5">
    <source>
        <dbReference type="EMBL" id="CAD9199801.1"/>
    </source>
</evidence>
<dbReference type="InterPro" id="IPR002937">
    <property type="entry name" value="Amino_oxidase"/>
</dbReference>
<keyword evidence="3" id="KW-0732">Signal</keyword>
<evidence type="ECO:0000256" key="1">
    <source>
        <dbReference type="ARBA" id="ARBA00005995"/>
    </source>
</evidence>
<dbReference type="PANTHER" id="PTHR10742:SF386">
    <property type="entry name" value="LYSINE-SPECIFIC HISTONE DEMETHYLASE 1A"/>
    <property type="match status" value="1"/>
</dbReference>
<dbReference type="GO" id="GO:0003682">
    <property type="term" value="F:chromatin binding"/>
    <property type="evidence" value="ECO:0007669"/>
    <property type="project" value="TreeGrafter"/>
</dbReference>
<dbReference type="AlphaFoldDB" id="A0A7S1SIM3"/>
<sequence length="509" mass="54960">MTLHLLVLFSILSCFAATGVDIHQRRGLLATADEVSCASSFGGRFDAIVIGAGLAGLSAAQRLTQKGWRVLVIEAQDQAGGRVRSVPLASIPGKRADLGAFWIHGVGTASSPNPIFDIAQDTGLETVLAGDDVSLFDGETGEVVPVDPHWSNYEAFYDFLLGLWDNEDVDQPFSETVDDYFRTDVGSVLSSYEQQWLRSIITSEFRNDYAADHSNLTTIWHDDKVWAGREVFFPGGFSQVAHVLSDRLCILYNSPVTSIEYNVFEAVVGMEGGGTHRARKAIVTVPLGYLQAHHTSLFSPPLPESMQQAMQTLGMGTLNKVILVWRTAWWAEFVSTEWVVRGVPDELPSFDTFYNLAATPAQLPILVAFNAGSVAERLEEMSDDEIRDEALAALATIAPAGVSVPAPAEVMVTRWHSDPWTLGSYSHVRPGQPGAHTALATPLQNTVYFAGEHTSSDYPSTTHGAYLSGLAAADAAFATESPTSAAMVRVPALILSISAAFLTLLPSQL</sequence>
<evidence type="ECO:0000256" key="2">
    <source>
        <dbReference type="ARBA" id="ARBA00023002"/>
    </source>
</evidence>
<comment type="similarity">
    <text evidence="1">Belongs to the flavin monoamine oxidase family.</text>
</comment>
<dbReference type="Gene3D" id="3.50.50.60">
    <property type="entry name" value="FAD/NAD(P)-binding domain"/>
    <property type="match status" value="1"/>
</dbReference>
<accession>A0A7S1SIM3</accession>
<dbReference type="PANTHER" id="PTHR10742">
    <property type="entry name" value="FLAVIN MONOAMINE OXIDASE"/>
    <property type="match status" value="1"/>
</dbReference>
<keyword evidence="2" id="KW-0560">Oxidoreductase</keyword>
<protein>
    <recommendedName>
        <fullName evidence="4">Amine oxidase domain-containing protein</fullName>
    </recommendedName>
</protein>
<name>A0A7S1SIM3_9CHLO</name>
<organism evidence="5">
    <name type="scientific">Tetraselmis chuii</name>
    <dbReference type="NCBI Taxonomy" id="63592"/>
    <lineage>
        <taxon>Eukaryota</taxon>
        <taxon>Viridiplantae</taxon>
        <taxon>Chlorophyta</taxon>
        <taxon>core chlorophytes</taxon>
        <taxon>Chlorodendrophyceae</taxon>
        <taxon>Chlorodendrales</taxon>
        <taxon>Chlorodendraceae</taxon>
        <taxon>Tetraselmis</taxon>
    </lineage>
</organism>
<feature type="domain" description="Amine oxidase" evidence="4">
    <location>
        <begin position="54"/>
        <end position="475"/>
    </location>
</feature>
<reference evidence="5" key="1">
    <citation type="submission" date="2021-01" db="EMBL/GenBank/DDBJ databases">
        <authorList>
            <person name="Corre E."/>
            <person name="Pelletier E."/>
            <person name="Niang G."/>
            <person name="Scheremetjew M."/>
            <person name="Finn R."/>
            <person name="Kale V."/>
            <person name="Holt S."/>
            <person name="Cochrane G."/>
            <person name="Meng A."/>
            <person name="Brown T."/>
            <person name="Cohen L."/>
        </authorList>
    </citation>
    <scope>NUCLEOTIDE SEQUENCE</scope>
    <source>
        <strain evidence="5">PLY429</strain>
    </source>
</reference>
<dbReference type="InterPro" id="IPR036188">
    <property type="entry name" value="FAD/NAD-bd_sf"/>
</dbReference>
<evidence type="ECO:0000259" key="4">
    <source>
        <dbReference type="Pfam" id="PF01593"/>
    </source>
</evidence>